<keyword evidence="15" id="KW-0456">Lyase</keyword>
<dbReference type="Pfam" id="PF16363">
    <property type="entry name" value="GDP_Man_Dehyd"/>
    <property type="match status" value="1"/>
</dbReference>
<gene>
    <name evidence="20" type="primary">UXS1</name>
    <name evidence="20" type="ORF">C6P46_004368</name>
</gene>
<evidence type="ECO:0000313" key="20">
    <source>
        <dbReference type="EMBL" id="KAG0660813.1"/>
    </source>
</evidence>
<evidence type="ECO:0000256" key="16">
    <source>
        <dbReference type="ARBA" id="ARBA00031585"/>
    </source>
</evidence>
<evidence type="ECO:0000256" key="6">
    <source>
        <dbReference type="ARBA" id="ARBA00018816"/>
    </source>
</evidence>
<evidence type="ECO:0000256" key="15">
    <source>
        <dbReference type="ARBA" id="ARBA00023239"/>
    </source>
</evidence>
<evidence type="ECO:0000256" key="4">
    <source>
        <dbReference type="ARBA" id="ARBA00007505"/>
    </source>
</evidence>
<dbReference type="CDD" id="cd05230">
    <property type="entry name" value="UGD_SDR_e"/>
    <property type="match status" value="1"/>
</dbReference>
<evidence type="ECO:0000256" key="11">
    <source>
        <dbReference type="ARBA" id="ARBA00023027"/>
    </source>
</evidence>
<dbReference type="AlphaFoldDB" id="A0A9P7B5K5"/>
<dbReference type="EC" id="4.1.1.35" evidence="5"/>
<keyword evidence="11" id="KW-0520">NAD</keyword>
<evidence type="ECO:0000256" key="8">
    <source>
        <dbReference type="ARBA" id="ARBA00022793"/>
    </source>
</evidence>
<feature type="region of interest" description="Disordered" evidence="18">
    <location>
        <begin position="58"/>
        <end position="93"/>
    </location>
</feature>
<evidence type="ECO:0000256" key="2">
    <source>
        <dbReference type="ARBA" id="ARBA00004447"/>
    </source>
</evidence>
<feature type="region of interest" description="Disordered" evidence="18">
    <location>
        <begin position="1"/>
        <end position="38"/>
    </location>
</feature>
<protein>
    <recommendedName>
        <fullName evidence="6">UDP-glucuronic acid decarboxylase 1</fullName>
        <ecNumber evidence="5">4.1.1.35</ecNumber>
    </recommendedName>
    <alternativeName>
        <fullName evidence="16">UDP-glucuronate decarboxylase 1</fullName>
    </alternativeName>
</protein>
<dbReference type="GO" id="GO:0048040">
    <property type="term" value="F:UDP-glucuronate decarboxylase activity"/>
    <property type="evidence" value="ECO:0007669"/>
    <property type="project" value="UniProtKB-EC"/>
</dbReference>
<dbReference type="GO" id="GO:0070403">
    <property type="term" value="F:NAD+ binding"/>
    <property type="evidence" value="ECO:0007669"/>
    <property type="project" value="InterPro"/>
</dbReference>
<keyword evidence="8" id="KW-0210">Decarboxylase</keyword>
<evidence type="ECO:0000256" key="14">
    <source>
        <dbReference type="ARBA" id="ARBA00023180"/>
    </source>
</evidence>
<sequence>MTSRTFTRAREPSQAASVRSMGGTARDRDGQLMFGVGNEGDQVPIELLQSVYLTNPLSPNPDTGAFPPVPEQQQPSSSHYHRRSDSLSSDRFSPQAVHDWPAAVAFTSRTTYPPVRKLARAQKKRILVTGGAGFVGSHLVDRLMFLGHDVVVLDNFFSGSKSTLSHWVGHPNFELVRGDVVESLLIEVDQIYHLACPASPKAYQLNAVKTLKTSFTGTQNMLGLAKRTKARFLLSSTSEVYGSPMVHPQTEEYWGNVNPNGPRSCYDEGKRVAEALTYGYARQDGVDVRVARIFNCFGPRMSLDDGRLVSNFAVAALKGEPLQIYGDGQATRSLMFVHDLITGLIALMESSYSEGPVNIGTVDEGTVLSWAEEILSVVRDLRASGAIAPLPRGQAESTIEFVPAVVDDPPRRKPDITRAKNELGWEPKWPVRAGLEETVLYFARQLEEGQN</sequence>
<evidence type="ECO:0000313" key="21">
    <source>
        <dbReference type="Proteomes" id="UP000777482"/>
    </source>
</evidence>
<accession>A0A9P7B5K5</accession>
<evidence type="ECO:0000256" key="12">
    <source>
        <dbReference type="ARBA" id="ARBA00023034"/>
    </source>
</evidence>
<comment type="catalytic activity">
    <reaction evidence="17">
        <text>UDP-alpha-D-glucuronate + H(+) = UDP-alpha-D-xylose + CO2</text>
        <dbReference type="Rhea" id="RHEA:23916"/>
        <dbReference type="ChEBI" id="CHEBI:15378"/>
        <dbReference type="ChEBI" id="CHEBI:16526"/>
        <dbReference type="ChEBI" id="CHEBI:57632"/>
        <dbReference type="ChEBI" id="CHEBI:58052"/>
        <dbReference type="EC" id="4.1.1.35"/>
    </reaction>
    <physiologicalReaction direction="left-to-right" evidence="17">
        <dbReference type="Rhea" id="RHEA:23917"/>
    </physiologicalReaction>
</comment>
<evidence type="ECO:0000256" key="9">
    <source>
        <dbReference type="ARBA" id="ARBA00022968"/>
    </source>
</evidence>
<evidence type="ECO:0000256" key="5">
    <source>
        <dbReference type="ARBA" id="ARBA00012290"/>
    </source>
</evidence>
<dbReference type="GO" id="GO:0042732">
    <property type="term" value="P:D-xylose metabolic process"/>
    <property type="evidence" value="ECO:0007669"/>
    <property type="project" value="InterPro"/>
</dbReference>
<evidence type="ECO:0000256" key="7">
    <source>
        <dbReference type="ARBA" id="ARBA00022692"/>
    </source>
</evidence>
<keyword evidence="21" id="KW-1185">Reference proteome</keyword>
<proteinExistence type="inferred from homology"/>
<evidence type="ECO:0000259" key="19">
    <source>
        <dbReference type="Pfam" id="PF16363"/>
    </source>
</evidence>
<comment type="subcellular location">
    <subcellularLocation>
        <location evidence="2">Golgi apparatus</location>
        <location evidence="2">Golgi stack membrane</location>
        <topology evidence="2">Single-pass type II membrane protein</topology>
    </subcellularLocation>
</comment>
<keyword evidence="9" id="KW-0735">Signal-anchor</keyword>
<dbReference type="EMBL" id="PUHQ01000040">
    <property type="protein sequence ID" value="KAG0660813.1"/>
    <property type="molecule type" value="Genomic_DNA"/>
</dbReference>
<reference evidence="20 21" key="1">
    <citation type="submission" date="2020-11" db="EMBL/GenBank/DDBJ databases">
        <title>Kefir isolates.</title>
        <authorList>
            <person name="Marcisauskas S."/>
            <person name="Kim Y."/>
            <person name="Blasche S."/>
        </authorList>
    </citation>
    <scope>NUCLEOTIDE SEQUENCE [LARGE SCALE GENOMIC DNA]</scope>
    <source>
        <strain evidence="20 21">KR</strain>
    </source>
</reference>
<evidence type="ECO:0000256" key="18">
    <source>
        <dbReference type="SAM" id="MobiDB-lite"/>
    </source>
</evidence>
<evidence type="ECO:0000256" key="3">
    <source>
        <dbReference type="ARBA" id="ARBA00005100"/>
    </source>
</evidence>
<keyword evidence="13" id="KW-0472">Membrane</keyword>
<dbReference type="Gene3D" id="3.40.50.720">
    <property type="entry name" value="NAD(P)-binding Rossmann-like Domain"/>
    <property type="match status" value="2"/>
</dbReference>
<evidence type="ECO:0000256" key="1">
    <source>
        <dbReference type="ARBA" id="ARBA00001911"/>
    </source>
</evidence>
<evidence type="ECO:0000256" key="17">
    <source>
        <dbReference type="ARBA" id="ARBA00049410"/>
    </source>
</evidence>
<dbReference type="PANTHER" id="PTHR43078">
    <property type="entry name" value="UDP-GLUCURONIC ACID DECARBOXYLASE-RELATED"/>
    <property type="match status" value="1"/>
</dbReference>
<dbReference type="OrthoDB" id="331544at2759"/>
<dbReference type="FunFam" id="3.40.50.720:FF:000065">
    <property type="entry name" value="UDP-glucuronic acid decarboxylase 1"/>
    <property type="match status" value="1"/>
</dbReference>
<dbReference type="InterPro" id="IPR036291">
    <property type="entry name" value="NAD(P)-bd_dom_sf"/>
</dbReference>
<dbReference type="InterPro" id="IPR016040">
    <property type="entry name" value="NAD(P)-bd_dom"/>
</dbReference>
<keyword evidence="7" id="KW-0812">Transmembrane</keyword>
<dbReference type="PANTHER" id="PTHR43078:SF6">
    <property type="entry name" value="UDP-GLUCURONIC ACID DECARBOXYLASE 1"/>
    <property type="match status" value="1"/>
</dbReference>
<dbReference type="Proteomes" id="UP000777482">
    <property type="component" value="Unassembled WGS sequence"/>
</dbReference>
<name>A0A9P7B5K5_RHOMI</name>
<comment type="pathway">
    <text evidence="3">Nucleotide-sugar biosynthesis; UDP-alpha-D-xylose biosynthesis; UDP-alpha-D-xylose from UDP-alpha-D-glucuronate: step 1/1.</text>
</comment>
<keyword evidence="12" id="KW-0333">Golgi apparatus</keyword>
<evidence type="ECO:0000256" key="13">
    <source>
        <dbReference type="ARBA" id="ARBA00023136"/>
    </source>
</evidence>
<feature type="domain" description="NAD(P)-binding" evidence="19">
    <location>
        <begin position="127"/>
        <end position="438"/>
    </location>
</feature>
<comment type="caution">
    <text evidence="20">The sequence shown here is derived from an EMBL/GenBank/DDBJ whole genome shotgun (WGS) entry which is preliminary data.</text>
</comment>
<dbReference type="SUPFAM" id="SSF51735">
    <property type="entry name" value="NAD(P)-binding Rossmann-fold domains"/>
    <property type="match status" value="1"/>
</dbReference>
<evidence type="ECO:0000256" key="10">
    <source>
        <dbReference type="ARBA" id="ARBA00022989"/>
    </source>
</evidence>
<dbReference type="GO" id="GO:0032580">
    <property type="term" value="C:Golgi cisterna membrane"/>
    <property type="evidence" value="ECO:0007669"/>
    <property type="project" value="UniProtKB-SubCell"/>
</dbReference>
<dbReference type="InterPro" id="IPR044516">
    <property type="entry name" value="UXS-like"/>
</dbReference>
<comment type="similarity">
    <text evidence="4">Belongs to the NAD(P)-dependent epimerase/dehydratase family. UDP-glucuronic acid decarboxylase subfamily.</text>
</comment>
<comment type="cofactor">
    <cofactor evidence="1">
        <name>NAD(+)</name>
        <dbReference type="ChEBI" id="CHEBI:57540"/>
    </cofactor>
</comment>
<organism evidence="20 21">
    <name type="scientific">Rhodotorula mucilaginosa</name>
    <name type="common">Yeast</name>
    <name type="synonym">Rhodotorula rubra</name>
    <dbReference type="NCBI Taxonomy" id="5537"/>
    <lineage>
        <taxon>Eukaryota</taxon>
        <taxon>Fungi</taxon>
        <taxon>Dikarya</taxon>
        <taxon>Basidiomycota</taxon>
        <taxon>Pucciniomycotina</taxon>
        <taxon>Microbotryomycetes</taxon>
        <taxon>Sporidiobolales</taxon>
        <taxon>Sporidiobolaceae</taxon>
        <taxon>Rhodotorula</taxon>
    </lineage>
</organism>
<keyword evidence="14" id="KW-0325">Glycoprotein</keyword>
<keyword evidence="10" id="KW-1133">Transmembrane helix</keyword>